<evidence type="ECO:0000259" key="3">
    <source>
        <dbReference type="Pfam" id="PF23757"/>
    </source>
</evidence>
<dbReference type="InterPro" id="IPR036322">
    <property type="entry name" value="WD40_repeat_dom_sf"/>
</dbReference>
<feature type="domain" description="HPS5 TPR" evidence="3">
    <location>
        <begin position="631"/>
        <end position="734"/>
    </location>
</feature>
<protein>
    <recommendedName>
        <fullName evidence="6">HPS5 protein</fullName>
    </recommendedName>
</protein>
<keyword evidence="5" id="KW-1185">Reference proteome</keyword>
<reference evidence="4" key="2">
    <citation type="submission" date="2023-05" db="EMBL/GenBank/DDBJ databases">
        <authorList>
            <person name="Fouks B."/>
        </authorList>
    </citation>
    <scope>NUCLEOTIDE SEQUENCE</scope>
    <source>
        <strain evidence="4">Stay&amp;Tobe</strain>
        <tissue evidence="4">Testes</tissue>
    </source>
</reference>
<dbReference type="InterPro" id="IPR056499">
    <property type="entry name" value="Beta-prop_HPS5-like"/>
</dbReference>
<feature type="non-terminal residue" evidence="4">
    <location>
        <position position="1"/>
    </location>
</feature>
<evidence type="ECO:0000259" key="2">
    <source>
        <dbReference type="Pfam" id="PF23756"/>
    </source>
</evidence>
<proteinExistence type="predicted"/>
<feature type="region of interest" description="Disordered" evidence="1">
    <location>
        <begin position="470"/>
        <end position="501"/>
    </location>
</feature>
<dbReference type="EMBL" id="JASPKZ010010240">
    <property type="protein sequence ID" value="KAJ9575060.1"/>
    <property type="molecule type" value="Genomic_DNA"/>
</dbReference>
<dbReference type="InterPro" id="IPR015943">
    <property type="entry name" value="WD40/YVTN_repeat-like_dom_sf"/>
</dbReference>
<accession>A0AAD7Z6G5</accession>
<feature type="non-terminal residue" evidence="4">
    <location>
        <position position="836"/>
    </location>
</feature>
<feature type="compositionally biased region" description="Basic and acidic residues" evidence="1">
    <location>
        <begin position="470"/>
        <end position="479"/>
    </location>
</feature>
<comment type="caution">
    <text evidence="4">The sequence shown here is derived from an EMBL/GenBank/DDBJ whole genome shotgun (WGS) entry which is preliminary data.</text>
</comment>
<dbReference type="Pfam" id="PF23756">
    <property type="entry name" value="Beta-prop_HPS5"/>
    <property type="match status" value="1"/>
</dbReference>
<feature type="compositionally biased region" description="Polar residues" evidence="1">
    <location>
        <begin position="522"/>
        <end position="543"/>
    </location>
</feature>
<evidence type="ECO:0000256" key="1">
    <source>
        <dbReference type="SAM" id="MobiDB-lite"/>
    </source>
</evidence>
<evidence type="ECO:0008006" key="6">
    <source>
        <dbReference type="Google" id="ProtNLM"/>
    </source>
</evidence>
<feature type="domain" description="HPS5-like beta-propeller" evidence="2">
    <location>
        <begin position="1"/>
        <end position="186"/>
    </location>
</feature>
<dbReference type="SUPFAM" id="SSF50978">
    <property type="entry name" value="WD40 repeat-like"/>
    <property type="match status" value="1"/>
</dbReference>
<dbReference type="PANTHER" id="PTHR23287">
    <property type="entry name" value="RUBY-EYE2-LIKE PROTEIN"/>
    <property type="match status" value="1"/>
</dbReference>
<dbReference type="PANTHER" id="PTHR23287:SF18">
    <property type="entry name" value="BLOC-2 COMPLEX MEMBER HPS5"/>
    <property type="match status" value="1"/>
</dbReference>
<gene>
    <name evidence="4" type="ORF">L9F63_007721</name>
</gene>
<name>A0AAD7Z6G5_DIPPU</name>
<dbReference type="InterPro" id="IPR056446">
    <property type="entry name" value="TPR_HPS5_insects"/>
</dbReference>
<dbReference type="GO" id="GO:0048066">
    <property type="term" value="P:developmental pigmentation"/>
    <property type="evidence" value="ECO:0007669"/>
    <property type="project" value="TreeGrafter"/>
</dbReference>
<evidence type="ECO:0000313" key="5">
    <source>
        <dbReference type="Proteomes" id="UP001233999"/>
    </source>
</evidence>
<dbReference type="AlphaFoldDB" id="A0AAD7Z6G5"/>
<evidence type="ECO:0000313" key="4">
    <source>
        <dbReference type="EMBL" id="KAJ9575060.1"/>
    </source>
</evidence>
<reference evidence="4" key="1">
    <citation type="journal article" date="2023" name="IScience">
        <title>Live-bearing cockroach genome reveals convergent evolutionary mechanisms linked to viviparity in insects and beyond.</title>
        <authorList>
            <person name="Fouks B."/>
            <person name="Harrison M.C."/>
            <person name="Mikhailova A.A."/>
            <person name="Marchal E."/>
            <person name="English S."/>
            <person name="Carruthers M."/>
            <person name="Jennings E.C."/>
            <person name="Chiamaka E.L."/>
            <person name="Frigard R.A."/>
            <person name="Pippel M."/>
            <person name="Attardo G.M."/>
            <person name="Benoit J.B."/>
            <person name="Bornberg-Bauer E."/>
            <person name="Tobe S.S."/>
        </authorList>
    </citation>
    <scope>NUCLEOTIDE SEQUENCE</scope>
    <source>
        <strain evidence="4">Stay&amp;Tobe</strain>
    </source>
</reference>
<dbReference type="Gene3D" id="2.130.10.10">
    <property type="entry name" value="YVTN repeat-like/Quinoprotein amine dehydrogenase"/>
    <property type="match status" value="1"/>
</dbReference>
<dbReference type="Proteomes" id="UP001233999">
    <property type="component" value="Unassembled WGS sequence"/>
</dbReference>
<sequence length="836" mass="94855">YTCFSVSKNFIIFGATSGGLYVFKREPCIFLQILPNKEGSVTQVSTSPDEKFFAFSTQKGLVCVLERSQNLKIRRTQMSVEHQGSEVTALHWNTTSTELFVGDDAGKVSVVNISPFTAKNMFQHPTFPLLDLDSRIVQLDWCSELLLVSTVSRCYICDTFKEQYRQIGQKLREGDYGACFYTAGDQSDLPARSEVKQTSVNRSFSSLNEGEKLPGYEGVQNLKIFCSRPGSRLWQVHIDGSVLSTLQFKQAFANPPVEIIRPYKTDGNNQEISTLKCGESEISQNQHTFNFTKLFIIANKFVFTYKYDGMCILDPVNGDVILWTNCFEDIIDVKIINDVIYIWTASGNFHSVGMLPLDKFLVRLYLRKQYTLCAQLCVQHSNYLLELVPTSSKLKLLADLGNKLDSTELSIKISPLLEEITKNVQERQNAQRLQSGIFLVGNSQYFWNEESEIEDSRESLPSCSQVQSLRVDKQKEKSKSLSASPEIVQRKRSWAGNTQKRTASTLSLPDLVVENKLELNDPSKTSDNAQGSQSNDLVNSSDLTFPPEAIQTFRDLKQNFSWKMINAKSLKEKWQMLEDKMKLLNLDTNSEPLDKMRRITNNLFVSALMKEDKDDLCSIICLNGYRIMWKMVLCVCGFPLLNSPMVPYPELAELMVVYYWENSQGRLLEICKSVPSLWHLILPRNKSERFIISLIIHLENAVELANWMPSLSYQDWDKTLELLVLFRCGTCLNCGNTFTAPNDEVKGISYSSLGSLLMKSLGPHKAIQLLSKYSSHIDPGELDERFFQTCIFSAIVDSHTEGLRNQVIDLFTECTTKTENTSIFSPVCSLVESVLK</sequence>
<organism evidence="4 5">
    <name type="scientific">Diploptera punctata</name>
    <name type="common">Pacific beetle cockroach</name>
    <dbReference type="NCBI Taxonomy" id="6984"/>
    <lineage>
        <taxon>Eukaryota</taxon>
        <taxon>Metazoa</taxon>
        <taxon>Ecdysozoa</taxon>
        <taxon>Arthropoda</taxon>
        <taxon>Hexapoda</taxon>
        <taxon>Insecta</taxon>
        <taxon>Pterygota</taxon>
        <taxon>Neoptera</taxon>
        <taxon>Polyneoptera</taxon>
        <taxon>Dictyoptera</taxon>
        <taxon>Blattodea</taxon>
        <taxon>Blaberoidea</taxon>
        <taxon>Blaberidae</taxon>
        <taxon>Diplopterinae</taxon>
        <taxon>Diploptera</taxon>
    </lineage>
</organism>
<feature type="region of interest" description="Disordered" evidence="1">
    <location>
        <begin position="519"/>
        <end position="543"/>
    </location>
</feature>
<dbReference type="GO" id="GO:0005737">
    <property type="term" value="C:cytoplasm"/>
    <property type="evidence" value="ECO:0007669"/>
    <property type="project" value="TreeGrafter"/>
</dbReference>
<dbReference type="Pfam" id="PF23757">
    <property type="entry name" value="TPR_HPS5_insect"/>
    <property type="match status" value="1"/>
</dbReference>